<accession>A0ABQ8RZ27</accession>
<keyword evidence="2" id="KW-1133">Transmembrane helix</keyword>
<protein>
    <recommendedName>
        <fullName evidence="3">Transposase Tc1-like domain-containing protein</fullName>
    </recommendedName>
</protein>
<gene>
    <name evidence="4" type="ORF">ANN_26801</name>
</gene>
<keyword evidence="5" id="KW-1185">Reference proteome</keyword>
<sequence length="219" mass="25354">MIQTITPIIKSDHQSEASETSNHHLEPPYDLKPLDEDLSINEKSSYRQCDPQEEIRSSCNIVSELLGLISSYAEELQTGDGNSQRYVAAVLGTRRVFQKIRQVNVSERTVSRRLDECGLNSRRSAKGAELLQQHRVERLRFAVKHANWNLGQWRQVRFTDESRFSLQMDVKECGEEMENVFLHVRPVHVESEERQIRRFKLVVTAIFVIAHIAFIPTHD</sequence>
<dbReference type="EMBL" id="JAJSOF020000039">
    <property type="protein sequence ID" value="KAJ4427002.1"/>
    <property type="molecule type" value="Genomic_DNA"/>
</dbReference>
<dbReference type="Pfam" id="PF01498">
    <property type="entry name" value="HTH_Tnp_Tc3_2"/>
    <property type="match status" value="1"/>
</dbReference>
<evidence type="ECO:0000313" key="4">
    <source>
        <dbReference type="EMBL" id="KAJ4427002.1"/>
    </source>
</evidence>
<evidence type="ECO:0000259" key="3">
    <source>
        <dbReference type="Pfam" id="PF01498"/>
    </source>
</evidence>
<name>A0ABQ8RZ27_PERAM</name>
<feature type="transmembrane region" description="Helical" evidence="2">
    <location>
        <begin position="199"/>
        <end position="217"/>
    </location>
</feature>
<dbReference type="InterPro" id="IPR002492">
    <property type="entry name" value="Transposase_Tc1-like"/>
</dbReference>
<dbReference type="InterPro" id="IPR036397">
    <property type="entry name" value="RNaseH_sf"/>
</dbReference>
<evidence type="ECO:0000256" key="1">
    <source>
        <dbReference type="SAM" id="MobiDB-lite"/>
    </source>
</evidence>
<dbReference type="Proteomes" id="UP001148838">
    <property type="component" value="Unassembled WGS sequence"/>
</dbReference>
<feature type="domain" description="Transposase Tc1-like" evidence="3">
    <location>
        <begin position="102"/>
        <end position="147"/>
    </location>
</feature>
<reference evidence="4 5" key="1">
    <citation type="journal article" date="2022" name="Allergy">
        <title>Genome assembly and annotation of Periplaneta americana reveal a comprehensive cockroach allergen profile.</title>
        <authorList>
            <person name="Wang L."/>
            <person name="Xiong Q."/>
            <person name="Saelim N."/>
            <person name="Wang L."/>
            <person name="Nong W."/>
            <person name="Wan A.T."/>
            <person name="Shi M."/>
            <person name="Liu X."/>
            <person name="Cao Q."/>
            <person name="Hui J.H.L."/>
            <person name="Sookrung N."/>
            <person name="Leung T.F."/>
            <person name="Tungtrongchitr A."/>
            <person name="Tsui S.K.W."/>
        </authorList>
    </citation>
    <scope>NUCLEOTIDE SEQUENCE [LARGE SCALE GENOMIC DNA]</scope>
    <source>
        <strain evidence="4">PWHHKU_190912</strain>
    </source>
</reference>
<keyword evidence="2" id="KW-0472">Membrane</keyword>
<feature type="region of interest" description="Disordered" evidence="1">
    <location>
        <begin position="1"/>
        <end position="32"/>
    </location>
</feature>
<evidence type="ECO:0000256" key="2">
    <source>
        <dbReference type="SAM" id="Phobius"/>
    </source>
</evidence>
<feature type="compositionally biased region" description="Basic and acidic residues" evidence="1">
    <location>
        <begin position="10"/>
        <end position="32"/>
    </location>
</feature>
<dbReference type="Gene3D" id="3.30.420.10">
    <property type="entry name" value="Ribonuclease H-like superfamily/Ribonuclease H"/>
    <property type="match status" value="1"/>
</dbReference>
<proteinExistence type="predicted"/>
<keyword evidence="2" id="KW-0812">Transmembrane</keyword>
<organism evidence="4 5">
    <name type="scientific">Periplaneta americana</name>
    <name type="common">American cockroach</name>
    <name type="synonym">Blatta americana</name>
    <dbReference type="NCBI Taxonomy" id="6978"/>
    <lineage>
        <taxon>Eukaryota</taxon>
        <taxon>Metazoa</taxon>
        <taxon>Ecdysozoa</taxon>
        <taxon>Arthropoda</taxon>
        <taxon>Hexapoda</taxon>
        <taxon>Insecta</taxon>
        <taxon>Pterygota</taxon>
        <taxon>Neoptera</taxon>
        <taxon>Polyneoptera</taxon>
        <taxon>Dictyoptera</taxon>
        <taxon>Blattodea</taxon>
        <taxon>Blattoidea</taxon>
        <taxon>Blattidae</taxon>
        <taxon>Blattinae</taxon>
        <taxon>Periplaneta</taxon>
    </lineage>
</organism>
<comment type="caution">
    <text evidence="4">The sequence shown here is derived from an EMBL/GenBank/DDBJ whole genome shotgun (WGS) entry which is preliminary data.</text>
</comment>
<evidence type="ECO:0000313" key="5">
    <source>
        <dbReference type="Proteomes" id="UP001148838"/>
    </source>
</evidence>